<dbReference type="OrthoDB" id="1930763at2759"/>
<name>J3LMF3_ORYBR</name>
<dbReference type="HOGENOM" id="CLU_1051190_0_0_1"/>
<dbReference type="GO" id="GO:0061608">
    <property type="term" value="F:nuclear import signal receptor activity"/>
    <property type="evidence" value="ECO:0007669"/>
    <property type="project" value="TreeGrafter"/>
</dbReference>
<dbReference type="PANTHER" id="PTHR37723">
    <property type="entry name" value="PROTEIN FAR-RED ELONGATED HYPOCOTYL 1"/>
    <property type="match status" value="1"/>
</dbReference>
<dbReference type="AlphaFoldDB" id="J3LMF3"/>
<sequence>MCLRASPPRHPHFLLCSLSPMDHSAGGGAGKMMVKAAAESASTNERTQSFNGCISEKFYYNESPHKKRKSQYELSDPRVSSLKYKFRNRLTWQEEESSRTESLGHNSIFVNKNCDIYMANRVEELESCDNTQSLFGGCIEVDSINGIENHKMLKVQAFSSSSSSNNISSEAFTSSRSSGTKDTDSWDMQHLEYDHPGLMLLPYDDDIEGAYDVLGQYDVVMKNELASGDVDESAARIMDEKLYSNGIEDLLILPRGQNSIHDEKNKLTIDQEFEQYFTRLML</sequence>
<protein>
    <submittedName>
        <fullName evidence="2">Uncharacterized protein</fullName>
    </submittedName>
</protein>
<dbReference type="InterPro" id="IPR037766">
    <property type="entry name" value="FHY1"/>
</dbReference>
<dbReference type="GO" id="GO:0009639">
    <property type="term" value="P:response to red or far red light"/>
    <property type="evidence" value="ECO:0007669"/>
    <property type="project" value="InterPro"/>
</dbReference>
<keyword evidence="3" id="KW-1185">Reference proteome</keyword>
<proteinExistence type="predicted"/>
<dbReference type="GO" id="GO:0016607">
    <property type="term" value="C:nuclear speck"/>
    <property type="evidence" value="ECO:0007669"/>
    <property type="project" value="TreeGrafter"/>
</dbReference>
<feature type="region of interest" description="Disordered" evidence="1">
    <location>
        <begin position="162"/>
        <end position="183"/>
    </location>
</feature>
<dbReference type="RefSeq" id="XP_006649836.2">
    <property type="nucleotide sequence ID" value="XM_006649773.3"/>
</dbReference>
<dbReference type="Gramene" id="OB03G22290.1">
    <property type="protein sequence ID" value="OB03G22290.1"/>
    <property type="gene ID" value="OB03G22290"/>
</dbReference>
<organism evidence="2">
    <name type="scientific">Oryza brachyantha</name>
    <name type="common">malo sina</name>
    <dbReference type="NCBI Taxonomy" id="4533"/>
    <lineage>
        <taxon>Eukaryota</taxon>
        <taxon>Viridiplantae</taxon>
        <taxon>Streptophyta</taxon>
        <taxon>Embryophyta</taxon>
        <taxon>Tracheophyta</taxon>
        <taxon>Spermatophyta</taxon>
        <taxon>Magnoliopsida</taxon>
        <taxon>Liliopsida</taxon>
        <taxon>Poales</taxon>
        <taxon>Poaceae</taxon>
        <taxon>BOP clade</taxon>
        <taxon>Oryzoideae</taxon>
        <taxon>Oryzeae</taxon>
        <taxon>Oryzinae</taxon>
        <taxon>Oryza</taxon>
    </lineage>
</organism>
<dbReference type="OMA" id="FEIRTFA"/>
<dbReference type="eggNOG" id="ENOG502R5P0">
    <property type="taxonomic scope" value="Eukaryota"/>
</dbReference>
<dbReference type="Proteomes" id="UP000006038">
    <property type="component" value="Chromosome 3"/>
</dbReference>
<evidence type="ECO:0000313" key="3">
    <source>
        <dbReference type="Proteomes" id="UP000006038"/>
    </source>
</evidence>
<dbReference type="EnsemblPlants" id="OB03G22290.1">
    <property type="protein sequence ID" value="OB03G22290.1"/>
    <property type="gene ID" value="OB03G22290"/>
</dbReference>
<dbReference type="GeneID" id="102710675"/>
<evidence type="ECO:0000313" key="2">
    <source>
        <dbReference type="EnsemblPlants" id="OB03G22290.1"/>
    </source>
</evidence>
<evidence type="ECO:0000256" key="1">
    <source>
        <dbReference type="SAM" id="MobiDB-lite"/>
    </source>
</evidence>
<dbReference type="KEGG" id="obr:102710675"/>
<dbReference type="GO" id="GO:0051457">
    <property type="term" value="P:maintenance of protein location in nucleus"/>
    <property type="evidence" value="ECO:0007669"/>
    <property type="project" value="TreeGrafter"/>
</dbReference>
<reference evidence="2" key="2">
    <citation type="submission" date="2013-04" db="UniProtKB">
        <authorList>
            <consortium name="EnsemblPlants"/>
        </authorList>
    </citation>
    <scope>IDENTIFICATION</scope>
</reference>
<dbReference type="GO" id="GO:0005737">
    <property type="term" value="C:cytoplasm"/>
    <property type="evidence" value="ECO:0007669"/>
    <property type="project" value="TreeGrafter"/>
</dbReference>
<accession>J3LMF3</accession>
<dbReference type="PANTHER" id="PTHR37723:SF1">
    <property type="entry name" value="PROTEIN FAR-RED-ELONGATED HYPOCOTYL 1-LIKE"/>
    <property type="match status" value="1"/>
</dbReference>
<reference evidence="2" key="1">
    <citation type="journal article" date="2013" name="Nat. Commun.">
        <title>Whole-genome sequencing of Oryza brachyantha reveals mechanisms underlying Oryza genome evolution.</title>
        <authorList>
            <person name="Chen J."/>
            <person name="Huang Q."/>
            <person name="Gao D."/>
            <person name="Wang J."/>
            <person name="Lang Y."/>
            <person name="Liu T."/>
            <person name="Li B."/>
            <person name="Bai Z."/>
            <person name="Luis Goicoechea J."/>
            <person name="Liang C."/>
            <person name="Chen C."/>
            <person name="Zhang W."/>
            <person name="Sun S."/>
            <person name="Liao Y."/>
            <person name="Zhang X."/>
            <person name="Yang L."/>
            <person name="Song C."/>
            <person name="Wang M."/>
            <person name="Shi J."/>
            <person name="Liu G."/>
            <person name="Liu J."/>
            <person name="Zhou H."/>
            <person name="Zhou W."/>
            <person name="Yu Q."/>
            <person name="An N."/>
            <person name="Chen Y."/>
            <person name="Cai Q."/>
            <person name="Wang B."/>
            <person name="Liu B."/>
            <person name="Min J."/>
            <person name="Huang Y."/>
            <person name="Wu H."/>
            <person name="Li Z."/>
            <person name="Zhang Y."/>
            <person name="Yin Y."/>
            <person name="Song W."/>
            <person name="Jiang J."/>
            <person name="Jackson S.A."/>
            <person name="Wing R.A."/>
            <person name="Wang J."/>
            <person name="Chen M."/>
        </authorList>
    </citation>
    <scope>NUCLEOTIDE SEQUENCE [LARGE SCALE GENOMIC DNA]</scope>
    <source>
        <strain evidence="2">cv. IRGC 101232</strain>
    </source>
</reference>
<feature type="compositionally biased region" description="Low complexity" evidence="1">
    <location>
        <begin position="162"/>
        <end position="175"/>
    </location>
</feature>
<gene>
    <name evidence="2" type="primary">LOC102710675</name>
</gene>